<dbReference type="PANTHER" id="PTHR43153:SF1">
    <property type="entry name" value="ELECTRON TRANSFER FLAVOPROTEIN SUBUNIT ALPHA, MITOCHONDRIAL"/>
    <property type="match status" value="1"/>
</dbReference>
<sequence>MVGLINAEKPENLDDYKNVMVFLEARDGKIKKPGLEMISVGASMAHKVNEILIGITFGEKVGTMVKEAGEYGCDRVIGYESPDLKDFRTIPYATLLSDLIQELKPNILLIPATRNGRDLASRIAVRSRTGVTADCTELDVDPNGRILQARRPTYGESTLAEILCRSHRPQMATARPGIFPVPERNKDTKYESEVRKAKIKKEYLKKEVVDFRPKTTVDLTSAKYIVSGGLGLGKASGFKLIQELADEIGAYVGASRPTVDMGWIGKDHQVGQTGQSVRPKLYIACGISGKAQHLMGMKLSENIVSINTDPEAEINSISDYIINADLYEVLPKLTDAIRKKKAELSTPDKKISKSSKEEEKKEVSPESKE</sequence>
<dbReference type="Gene3D" id="3.40.50.620">
    <property type="entry name" value="HUPs"/>
    <property type="match status" value="1"/>
</dbReference>
<dbReference type="GO" id="GO:0033539">
    <property type="term" value="P:fatty acid beta-oxidation using acyl-CoA dehydrogenase"/>
    <property type="evidence" value="ECO:0007669"/>
    <property type="project" value="TreeGrafter"/>
</dbReference>
<evidence type="ECO:0000256" key="1">
    <source>
        <dbReference type="ARBA" id="ARBA00005817"/>
    </source>
</evidence>
<reference evidence="4 5" key="1">
    <citation type="submission" date="2016-04" db="EMBL/GenBank/DDBJ databases">
        <authorList>
            <person name="Evans L.H."/>
            <person name="Alamgir A."/>
            <person name="Owens N."/>
            <person name="Weber N.D."/>
            <person name="Virtaneva K."/>
            <person name="Barbian K."/>
            <person name="Babar A."/>
            <person name="Rosenke K."/>
        </authorList>
    </citation>
    <scope>NUCLEOTIDE SEQUENCE [LARGE SCALE GENOMIC DNA]</scope>
    <source>
        <strain evidence="5">S5(T) (JCM 30642 \VKM B-2941)</strain>
    </source>
</reference>
<proteinExistence type="inferred from homology"/>
<dbReference type="InterPro" id="IPR014729">
    <property type="entry name" value="Rossmann-like_a/b/a_fold"/>
</dbReference>
<feature type="region of interest" description="Disordered" evidence="2">
    <location>
        <begin position="341"/>
        <end position="369"/>
    </location>
</feature>
<dbReference type="PANTHER" id="PTHR43153">
    <property type="entry name" value="ELECTRON TRANSFER FLAVOPROTEIN ALPHA"/>
    <property type="match status" value="1"/>
</dbReference>
<dbReference type="EMBL" id="LT671858">
    <property type="protein sequence ID" value="SIM80042.1"/>
    <property type="molecule type" value="Genomic_DNA"/>
</dbReference>
<comment type="similarity">
    <text evidence="1">Belongs to the ETF alpha-subunit/FixB family.</text>
</comment>
<dbReference type="SMART" id="SM00893">
    <property type="entry name" value="ETF"/>
    <property type="match status" value="1"/>
</dbReference>
<dbReference type="GeneID" id="41588896"/>
<dbReference type="SUPFAM" id="SSF52467">
    <property type="entry name" value="DHS-like NAD/FAD-binding domain"/>
    <property type="match status" value="1"/>
</dbReference>
<dbReference type="RefSeq" id="WP_148690072.1">
    <property type="nucleotide sequence ID" value="NZ_LT671858.1"/>
</dbReference>
<evidence type="ECO:0000256" key="2">
    <source>
        <dbReference type="SAM" id="MobiDB-lite"/>
    </source>
</evidence>
<dbReference type="Pfam" id="PF01012">
    <property type="entry name" value="ETF"/>
    <property type="match status" value="1"/>
</dbReference>
<feature type="domain" description="Electron transfer flavoprotein alpha/beta-subunit N-terminal" evidence="3">
    <location>
        <begin position="19"/>
        <end position="215"/>
    </location>
</feature>
<accession>A0A1N5W460</accession>
<feature type="compositionally biased region" description="Basic and acidic residues" evidence="2">
    <location>
        <begin position="342"/>
        <end position="369"/>
    </location>
</feature>
<dbReference type="InterPro" id="IPR014730">
    <property type="entry name" value="ETF_a/b_N"/>
</dbReference>
<evidence type="ECO:0000313" key="5">
    <source>
        <dbReference type="Proteomes" id="UP000195607"/>
    </source>
</evidence>
<dbReference type="Pfam" id="PF00766">
    <property type="entry name" value="ETF_alpha"/>
    <property type="match status" value="1"/>
</dbReference>
<dbReference type="SUPFAM" id="SSF52402">
    <property type="entry name" value="Adenine nucleotide alpha hydrolases-like"/>
    <property type="match status" value="1"/>
</dbReference>
<protein>
    <submittedName>
        <fullName evidence="4">Electron transfer flavoprotein subunit alpha</fullName>
    </submittedName>
</protein>
<dbReference type="InterPro" id="IPR001308">
    <property type="entry name" value="ETF_a/FixB"/>
</dbReference>
<evidence type="ECO:0000313" key="4">
    <source>
        <dbReference type="EMBL" id="SIM80042.1"/>
    </source>
</evidence>
<name>A0A1N5W460_9ARCH</name>
<dbReference type="GO" id="GO:0050660">
    <property type="term" value="F:flavin adenine dinucleotide binding"/>
    <property type="evidence" value="ECO:0007669"/>
    <property type="project" value="InterPro"/>
</dbReference>
<dbReference type="Proteomes" id="UP000195607">
    <property type="component" value="Chromosome I"/>
</dbReference>
<dbReference type="GO" id="GO:0009055">
    <property type="term" value="F:electron transfer activity"/>
    <property type="evidence" value="ECO:0007669"/>
    <property type="project" value="InterPro"/>
</dbReference>
<dbReference type="InterPro" id="IPR033947">
    <property type="entry name" value="ETF_alpha_N"/>
</dbReference>
<dbReference type="PIRSF" id="PIRSF000089">
    <property type="entry name" value="Electra_flavoP_a"/>
    <property type="match status" value="1"/>
</dbReference>
<dbReference type="CDD" id="cd01715">
    <property type="entry name" value="ETF_alpha"/>
    <property type="match status" value="1"/>
</dbReference>
<evidence type="ECO:0000259" key="3">
    <source>
        <dbReference type="SMART" id="SM00893"/>
    </source>
</evidence>
<organism evidence="4 5">
    <name type="scientific">Cuniculiplasma divulgatum</name>
    <dbReference type="NCBI Taxonomy" id="1673428"/>
    <lineage>
        <taxon>Archaea</taxon>
        <taxon>Methanobacteriati</taxon>
        <taxon>Thermoplasmatota</taxon>
        <taxon>Thermoplasmata</taxon>
        <taxon>Thermoplasmatales</taxon>
        <taxon>Cuniculiplasmataceae</taxon>
        <taxon>Cuniculiplasma</taxon>
    </lineage>
</organism>
<dbReference type="Gene3D" id="3.40.50.1220">
    <property type="entry name" value="TPP-binding domain"/>
    <property type="match status" value="1"/>
</dbReference>
<gene>
    <name evidence="4" type="ORF">CSP5_1654</name>
</gene>
<dbReference type="AlphaFoldDB" id="A0A1N5W460"/>
<dbReference type="InterPro" id="IPR014731">
    <property type="entry name" value="ETF_asu_C"/>
</dbReference>
<dbReference type="InterPro" id="IPR029035">
    <property type="entry name" value="DHS-like_NAD/FAD-binding_dom"/>
</dbReference>